<dbReference type="GO" id="GO:0006508">
    <property type="term" value="P:proteolysis"/>
    <property type="evidence" value="ECO:0007669"/>
    <property type="project" value="UniProtKB-KW"/>
</dbReference>
<dbReference type="SUPFAM" id="SSF52317">
    <property type="entry name" value="Class I glutamine amidotransferase-like"/>
    <property type="match status" value="1"/>
</dbReference>
<reference evidence="6" key="1">
    <citation type="submission" date="2020-05" db="EMBL/GenBank/DDBJ databases">
        <authorList>
            <person name="Chiriac C."/>
            <person name="Salcher M."/>
            <person name="Ghai R."/>
            <person name="Kavagutti S V."/>
        </authorList>
    </citation>
    <scope>NUCLEOTIDE SEQUENCE</scope>
</reference>
<dbReference type="InterPro" id="IPR029062">
    <property type="entry name" value="Class_I_gatase-like"/>
</dbReference>
<dbReference type="PANTHER" id="PTHR36175">
    <property type="entry name" value="CYANOPHYCINASE"/>
    <property type="match status" value="1"/>
</dbReference>
<proteinExistence type="inferred from homology"/>
<dbReference type="EMBL" id="CAFBPF010000015">
    <property type="protein sequence ID" value="CAB5002898.1"/>
    <property type="molecule type" value="Genomic_DNA"/>
</dbReference>
<keyword evidence="4" id="KW-0720">Serine protease</keyword>
<keyword evidence="2" id="KW-0645">Protease</keyword>
<dbReference type="Gene3D" id="3.40.50.880">
    <property type="match status" value="1"/>
</dbReference>
<name>A0A6J6WLG2_9ZZZZ</name>
<evidence type="ECO:0000256" key="4">
    <source>
        <dbReference type="ARBA" id="ARBA00022825"/>
    </source>
</evidence>
<dbReference type="PANTHER" id="PTHR36175:SF1">
    <property type="entry name" value="CYANOPHYCINASE"/>
    <property type="match status" value="1"/>
</dbReference>
<gene>
    <name evidence="5" type="ORF">UFOPK2242_01694</name>
    <name evidence="6" type="ORF">UFOPK2925_01036</name>
    <name evidence="7" type="ORF">UFOPK3974_00681</name>
    <name evidence="8" type="ORF">UFOPK4071_00242</name>
</gene>
<sequence length="239" mass="25123">MTEKNPKGTLALVGGGEWSPLASGLDKYLLGLAGGGRVSILPTASAFISPDQVVDAAKACFEALGAEIEVIEVMNRRDAENKDLASQIKESKFIYLADGSPLHLRSVLKDSAAFKALLSAYNNGAVIAASGAAATLLGDPMVDPRGGAFSIGLGLVDHLAILPHHGNAPRHLLDRSLDLLPRADMLAGVDDHTALVRNNQGKWSVVGDGWVTLYTRTEGDHAVQIGSYTADSVIEILTM</sequence>
<evidence type="ECO:0000256" key="1">
    <source>
        <dbReference type="ARBA" id="ARBA00006534"/>
    </source>
</evidence>
<dbReference type="InterPro" id="IPR005320">
    <property type="entry name" value="Peptidase_S51"/>
</dbReference>
<comment type="similarity">
    <text evidence="1">Belongs to the peptidase S51 family.</text>
</comment>
<evidence type="ECO:0000256" key="3">
    <source>
        <dbReference type="ARBA" id="ARBA00022801"/>
    </source>
</evidence>
<dbReference type="EMBL" id="CAEZWM010000302">
    <property type="protein sequence ID" value="CAB4675040.1"/>
    <property type="molecule type" value="Genomic_DNA"/>
</dbReference>
<dbReference type="AlphaFoldDB" id="A0A6J6WLG2"/>
<organism evidence="6">
    <name type="scientific">freshwater metagenome</name>
    <dbReference type="NCBI Taxonomy" id="449393"/>
    <lineage>
        <taxon>unclassified sequences</taxon>
        <taxon>metagenomes</taxon>
        <taxon>ecological metagenomes</taxon>
    </lineage>
</organism>
<accession>A0A6J6WLG2</accession>
<evidence type="ECO:0000313" key="7">
    <source>
        <dbReference type="EMBL" id="CAB4986393.1"/>
    </source>
</evidence>
<dbReference type="Pfam" id="PF03575">
    <property type="entry name" value="Peptidase_S51"/>
    <property type="match status" value="1"/>
</dbReference>
<evidence type="ECO:0000256" key="2">
    <source>
        <dbReference type="ARBA" id="ARBA00022670"/>
    </source>
</evidence>
<evidence type="ECO:0000313" key="8">
    <source>
        <dbReference type="EMBL" id="CAB5002898.1"/>
    </source>
</evidence>
<dbReference type="EMBL" id="CAFBOR010000077">
    <property type="protein sequence ID" value="CAB4986393.1"/>
    <property type="molecule type" value="Genomic_DNA"/>
</dbReference>
<dbReference type="GO" id="GO:0008236">
    <property type="term" value="F:serine-type peptidase activity"/>
    <property type="evidence" value="ECO:0007669"/>
    <property type="project" value="UniProtKB-KW"/>
</dbReference>
<keyword evidence="3" id="KW-0378">Hydrolase</keyword>
<protein>
    <submittedName>
        <fullName evidence="6">Unannotated protein</fullName>
    </submittedName>
</protein>
<evidence type="ECO:0000313" key="5">
    <source>
        <dbReference type="EMBL" id="CAB4675040.1"/>
    </source>
</evidence>
<evidence type="ECO:0000313" key="6">
    <source>
        <dbReference type="EMBL" id="CAB4784224.1"/>
    </source>
</evidence>
<dbReference type="EMBL" id="CAEZZU010000156">
    <property type="protein sequence ID" value="CAB4784224.1"/>
    <property type="molecule type" value="Genomic_DNA"/>
</dbReference>